<dbReference type="InterPro" id="IPR001185">
    <property type="entry name" value="MS_channel"/>
</dbReference>
<dbReference type="Proteomes" id="UP001597214">
    <property type="component" value="Unassembled WGS sequence"/>
</dbReference>
<comment type="function">
    <text evidence="9">Channel that opens in response to stretch forces in the membrane lipid bilayer. May participate in the regulation of osmotic pressure changes within the cell.</text>
</comment>
<dbReference type="NCBIfam" id="NF001843">
    <property type="entry name" value="PRK00567.1-4"/>
    <property type="match status" value="1"/>
</dbReference>
<gene>
    <name evidence="9 10" type="primary">mscL</name>
    <name evidence="10" type="ORF">ACFSCX_14075</name>
</gene>
<organism evidence="10 11">
    <name type="scientific">Bacillus salitolerans</name>
    <dbReference type="NCBI Taxonomy" id="1437434"/>
    <lineage>
        <taxon>Bacteria</taxon>
        <taxon>Bacillati</taxon>
        <taxon>Bacillota</taxon>
        <taxon>Bacilli</taxon>
        <taxon>Bacillales</taxon>
        <taxon>Bacillaceae</taxon>
        <taxon>Bacillus</taxon>
    </lineage>
</organism>
<dbReference type="InterPro" id="IPR037673">
    <property type="entry name" value="MSC/AndL"/>
</dbReference>
<dbReference type="Gene3D" id="1.10.1200.120">
    <property type="entry name" value="Large-conductance mechanosensitive channel, MscL, domain 1"/>
    <property type="match status" value="1"/>
</dbReference>
<dbReference type="NCBIfam" id="TIGR00220">
    <property type="entry name" value="mscL"/>
    <property type="match status" value="1"/>
</dbReference>
<dbReference type="RefSeq" id="WP_377928887.1">
    <property type="nucleotide sequence ID" value="NZ_JBHUEM010000021.1"/>
</dbReference>
<keyword evidence="4 9" id="KW-0812">Transmembrane</keyword>
<comment type="subunit">
    <text evidence="9">Homopentamer.</text>
</comment>
<dbReference type="EMBL" id="JBHUEM010000021">
    <property type="protein sequence ID" value="MFD1737670.1"/>
    <property type="molecule type" value="Genomic_DNA"/>
</dbReference>
<name>A0ABW4LR93_9BACI</name>
<dbReference type="PANTHER" id="PTHR30266:SF2">
    <property type="entry name" value="LARGE-CONDUCTANCE MECHANOSENSITIVE CHANNEL"/>
    <property type="match status" value="1"/>
</dbReference>
<evidence type="ECO:0000256" key="7">
    <source>
        <dbReference type="ARBA" id="ARBA00023136"/>
    </source>
</evidence>
<dbReference type="PRINTS" id="PR01264">
    <property type="entry name" value="MECHCHANNEL"/>
</dbReference>
<dbReference type="Pfam" id="PF01741">
    <property type="entry name" value="MscL"/>
    <property type="match status" value="1"/>
</dbReference>
<dbReference type="InterPro" id="IPR036019">
    <property type="entry name" value="MscL_channel"/>
</dbReference>
<keyword evidence="2 9" id="KW-0813">Transport</keyword>
<feature type="transmembrane region" description="Helical" evidence="9">
    <location>
        <begin position="79"/>
        <end position="103"/>
    </location>
</feature>
<evidence type="ECO:0000313" key="10">
    <source>
        <dbReference type="EMBL" id="MFD1737670.1"/>
    </source>
</evidence>
<dbReference type="PANTHER" id="PTHR30266">
    <property type="entry name" value="MECHANOSENSITIVE CHANNEL MSCL"/>
    <property type="match status" value="1"/>
</dbReference>
<keyword evidence="3 9" id="KW-1003">Cell membrane</keyword>
<keyword evidence="7 9" id="KW-0472">Membrane</keyword>
<evidence type="ECO:0000256" key="3">
    <source>
        <dbReference type="ARBA" id="ARBA00022475"/>
    </source>
</evidence>
<evidence type="ECO:0000256" key="9">
    <source>
        <dbReference type="HAMAP-Rule" id="MF_00115"/>
    </source>
</evidence>
<proteinExistence type="inferred from homology"/>
<evidence type="ECO:0000256" key="4">
    <source>
        <dbReference type="ARBA" id="ARBA00022692"/>
    </source>
</evidence>
<comment type="subcellular location">
    <subcellularLocation>
        <location evidence="9">Cell membrane</location>
        <topology evidence="9">Multi-pass membrane protein</topology>
    </subcellularLocation>
    <subcellularLocation>
        <location evidence="1">Membrane</location>
        <topology evidence="1">Multi-pass membrane protein</topology>
    </subcellularLocation>
</comment>
<evidence type="ECO:0000256" key="5">
    <source>
        <dbReference type="ARBA" id="ARBA00022989"/>
    </source>
</evidence>
<dbReference type="SUPFAM" id="SSF81330">
    <property type="entry name" value="Gated mechanosensitive channel"/>
    <property type="match status" value="1"/>
</dbReference>
<keyword evidence="6 9" id="KW-0406">Ion transport</keyword>
<sequence length="166" mass="18534">MRFFQDFKEFAMRGNVIDMGIGVIIGTAFGKIVDSLVTDILMPPIGLLVGSVDFSNLFVNLTNSQYQTVLEAKEAGAATINYGIFVNTVIHFIIVAFATFLLIKQMNRLKKAPIESITKKECPHCFTNIPTLAKRCPNCTTHLKEILIENSTPDVNTRAKLKIRIR</sequence>
<evidence type="ECO:0000256" key="8">
    <source>
        <dbReference type="ARBA" id="ARBA00023303"/>
    </source>
</evidence>
<evidence type="ECO:0000256" key="2">
    <source>
        <dbReference type="ARBA" id="ARBA00022448"/>
    </source>
</evidence>
<feature type="transmembrane region" description="Helical" evidence="9">
    <location>
        <begin position="12"/>
        <end position="33"/>
    </location>
</feature>
<accession>A0ABW4LR93</accession>
<protein>
    <recommendedName>
        <fullName evidence="9">Large-conductance mechanosensitive channel</fullName>
    </recommendedName>
</protein>
<comment type="similarity">
    <text evidence="9">Belongs to the MscL family.</text>
</comment>
<evidence type="ECO:0000256" key="6">
    <source>
        <dbReference type="ARBA" id="ARBA00023065"/>
    </source>
</evidence>
<evidence type="ECO:0000313" key="11">
    <source>
        <dbReference type="Proteomes" id="UP001597214"/>
    </source>
</evidence>
<comment type="caution">
    <text evidence="10">The sequence shown here is derived from an EMBL/GenBank/DDBJ whole genome shotgun (WGS) entry which is preliminary data.</text>
</comment>
<evidence type="ECO:0000256" key="1">
    <source>
        <dbReference type="ARBA" id="ARBA00004141"/>
    </source>
</evidence>
<keyword evidence="11" id="KW-1185">Reference proteome</keyword>
<keyword evidence="5 9" id="KW-1133">Transmembrane helix</keyword>
<dbReference type="HAMAP" id="MF_00115">
    <property type="entry name" value="MscL"/>
    <property type="match status" value="1"/>
</dbReference>
<keyword evidence="8 9" id="KW-0407">Ion channel</keyword>
<reference evidence="11" key="1">
    <citation type="journal article" date="2019" name="Int. J. Syst. Evol. Microbiol.">
        <title>The Global Catalogue of Microorganisms (GCM) 10K type strain sequencing project: providing services to taxonomists for standard genome sequencing and annotation.</title>
        <authorList>
            <consortium name="The Broad Institute Genomics Platform"/>
            <consortium name="The Broad Institute Genome Sequencing Center for Infectious Disease"/>
            <person name="Wu L."/>
            <person name="Ma J."/>
        </authorList>
    </citation>
    <scope>NUCLEOTIDE SEQUENCE [LARGE SCALE GENOMIC DNA]</scope>
    <source>
        <strain evidence="11">CCUG 49339</strain>
    </source>
</reference>